<evidence type="ECO:0000256" key="4">
    <source>
        <dbReference type="ARBA" id="ARBA00022475"/>
    </source>
</evidence>
<dbReference type="GeneID" id="89521636"/>
<proteinExistence type="inferred from homology"/>
<comment type="similarity">
    <text evidence="2">Belongs to the CPA3 antiporters (TC 2.A.63) subunit E family.</text>
</comment>
<reference evidence="9" key="1">
    <citation type="submission" date="2018-12" db="EMBL/GenBank/DDBJ databases">
        <title>Dusodibacter welbiota gen. nov., sp. nov., isolated from human faeces and emended description of the Oscillibacter genus.</title>
        <authorList>
            <person name="Le Roy T."/>
            <person name="Van der Smissen P."/>
            <person name="Delzenne N."/>
            <person name="Muccioli G."/>
            <person name="Collet J.F."/>
            <person name="Cani P.D."/>
        </authorList>
    </citation>
    <scope>NUCLEOTIDE SEQUENCE [LARGE SCALE GENOMIC DNA]</scope>
    <source>
        <strain evidence="9">J115</strain>
    </source>
</reference>
<dbReference type="RefSeq" id="WP_025544339.1">
    <property type="nucleotide sequence ID" value="NZ_CAUWCU010000001.1"/>
</dbReference>
<keyword evidence="6" id="KW-1133">Transmembrane helix</keyword>
<keyword evidence="3" id="KW-0813">Transport</keyword>
<dbReference type="KEGG" id="obj:EIO64_13565"/>
<evidence type="ECO:0000313" key="9">
    <source>
        <dbReference type="Proteomes" id="UP000298642"/>
    </source>
</evidence>
<evidence type="ECO:0000256" key="7">
    <source>
        <dbReference type="ARBA" id="ARBA00023136"/>
    </source>
</evidence>
<dbReference type="AlphaFoldDB" id="A0A4D7AWF2"/>
<evidence type="ECO:0000256" key="6">
    <source>
        <dbReference type="ARBA" id="ARBA00022989"/>
    </source>
</evidence>
<dbReference type="GO" id="GO:0005886">
    <property type="term" value="C:plasma membrane"/>
    <property type="evidence" value="ECO:0007669"/>
    <property type="project" value="UniProtKB-SubCell"/>
</dbReference>
<dbReference type="Pfam" id="PF01899">
    <property type="entry name" value="MNHE"/>
    <property type="match status" value="1"/>
</dbReference>
<dbReference type="PANTHER" id="PTHR34584:SF1">
    <property type="entry name" value="NA(+)_H(+) ANTIPORTER SUBUNIT E1"/>
    <property type="match status" value="1"/>
</dbReference>
<dbReference type="Proteomes" id="UP000298642">
    <property type="component" value="Chromosome"/>
</dbReference>
<dbReference type="GO" id="GO:0015297">
    <property type="term" value="F:antiporter activity"/>
    <property type="evidence" value="ECO:0007669"/>
    <property type="project" value="UniProtKB-KW"/>
</dbReference>
<keyword evidence="9" id="KW-1185">Reference proteome</keyword>
<dbReference type="PANTHER" id="PTHR34584">
    <property type="entry name" value="NA(+)/H(+) ANTIPORTER SUBUNIT E1"/>
    <property type="match status" value="1"/>
</dbReference>
<comment type="subcellular location">
    <subcellularLocation>
        <location evidence="1">Cell membrane</location>
        <topology evidence="1">Multi-pass membrane protein</topology>
    </subcellularLocation>
</comment>
<organism evidence="8 9">
    <name type="scientific">Dysosmobacter welbionis</name>
    <dbReference type="NCBI Taxonomy" id="2093857"/>
    <lineage>
        <taxon>Bacteria</taxon>
        <taxon>Bacillati</taxon>
        <taxon>Bacillota</taxon>
        <taxon>Clostridia</taxon>
        <taxon>Eubacteriales</taxon>
        <taxon>Oscillospiraceae</taxon>
        <taxon>Dysosmobacter</taxon>
    </lineage>
</organism>
<keyword evidence="4" id="KW-1003">Cell membrane</keyword>
<evidence type="ECO:0000256" key="2">
    <source>
        <dbReference type="ARBA" id="ARBA00006228"/>
    </source>
</evidence>
<dbReference type="GO" id="GO:0008324">
    <property type="term" value="F:monoatomic cation transmembrane transporter activity"/>
    <property type="evidence" value="ECO:0007669"/>
    <property type="project" value="InterPro"/>
</dbReference>
<evidence type="ECO:0000313" key="8">
    <source>
        <dbReference type="EMBL" id="QCI60110.1"/>
    </source>
</evidence>
<name>A0A4D7AWF2_9FIRM</name>
<evidence type="ECO:0000256" key="1">
    <source>
        <dbReference type="ARBA" id="ARBA00004651"/>
    </source>
</evidence>
<sequence>MFLLFFLLWLLLSGGISVHTCLWGVAVSALISWFCKRVLGYQWRVFCGSPSRIWAMARYFAHLLAEMLKAGLVIMRIIYTRPKGIEPKLVWFHTPLKTDRRRAMLADSITLTAGTITVRAEDGRMLVHTLDTPLAEGIEDSSFQQRLERMEAAQWNK</sequence>
<dbReference type="InterPro" id="IPR002758">
    <property type="entry name" value="Cation_antiport_E"/>
</dbReference>
<accession>A0A4D7AWF2</accession>
<dbReference type="EMBL" id="CP034413">
    <property type="protein sequence ID" value="QCI60110.1"/>
    <property type="molecule type" value="Genomic_DNA"/>
</dbReference>
<keyword evidence="7" id="KW-0472">Membrane</keyword>
<evidence type="ECO:0000256" key="3">
    <source>
        <dbReference type="ARBA" id="ARBA00022449"/>
    </source>
</evidence>
<keyword evidence="3" id="KW-0050">Antiport</keyword>
<protein>
    <submittedName>
        <fullName evidence="8">Na+/H+ antiporter subunit E</fullName>
    </submittedName>
</protein>
<evidence type="ECO:0000256" key="5">
    <source>
        <dbReference type="ARBA" id="ARBA00022692"/>
    </source>
</evidence>
<gene>
    <name evidence="8" type="ORF">EIO64_13565</name>
</gene>
<keyword evidence="5" id="KW-0812">Transmembrane</keyword>